<dbReference type="Ensembl" id="ENSCHIT00000039430.1">
    <property type="protein sequence ID" value="ENSCHIP00000031556.1"/>
    <property type="gene ID" value="ENSCHIG00000025862.1"/>
</dbReference>
<reference evidence="2" key="3">
    <citation type="submission" date="2025-09" db="UniProtKB">
        <authorList>
            <consortium name="Ensembl"/>
        </authorList>
    </citation>
    <scope>IDENTIFICATION</scope>
</reference>
<feature type="domain" description="Heterogeneous nuclear ribonucleoprotein Q acidic" evidence="1">
    <location>
        <begin position="30"/>
        <end position="89"/>
    </location>
</feature>
<accession>A0A452G4X6</accession>
<dbReference type="Bgee" id="ENSCHIG00000025862">
    <property type="expression patterns" value="Expressed in thymus and 7 other cell types or tissues"/>
</dbReference>
<proteinExistence type="predicted"/>
<evidence type="ECO:0000259" key="1">
    <source>
        <dbReference type="Pfam" id="PF18360"/>
    </source>
</evidence>
<dbReference type="InterPro" id="IPR041337">
    <property type="entry name" value="hnRNP_Q_AcD"/>
</dbReference>
<protein>
    <recommendedName>
        <fullName evidence="1">Heterogeneous nuclear ribonucleoprotein Q acidic domain-containing protein</fullName>
    </recommendedName>
</protein>
<evidence type="ECO:0000313" key="3">
    <source>
        <dbReference type="Proteomes" id="UP000291000"/>
    </source>
</evidence>
<sequence length="125" mass="13654">MANQVNAEEEPMDTPSVNHIEHSKTLVEAGLPQKAAERPDGIFQTGLAVYVDLDERATDALRGFNGEGALSVLQQLKESDLSHVQNKSCLPCSFYVSLLASFMCLPFLPHYSISSTKAGLTYPRV</sequence>
<dbReference type="GeneTree" id="ENSGT00940000164311"/>
<dbReference type="Pfam" id="PF18360">
    <property type="entry name" value="hnRNP_Q_AcD"/>
    <property type="match status" value="1"/>
</dbReference>
<evidence type="ECO:0000313" key="2">
    <source>
        <dbReference type="Ensembl" id="ENSCHIP00000031556.1"/>
    </source>
</evidence>
<name>A0A452G4X6_CAPHI</name>
<organism evidence="2 3">
    <name type="scientific">Capra hircus</name>
    <name type="common">Goat</name>
    <dbReference type="NCBI Taxonomy" id="9925"/>
    <lineage>
        <taxon>Eukaryota</taxon>
        <taxon>Metazoa</taxon>
        <taxon>Chordata</taxon>
        <taxon>Craniata</taxon>
        <taxon>Vertebrata</taxon>
        <taxon>Euteleostomi</taxon>
        <taxon>Mammalia</taxon>
        <taxon>Eutheria</taxon>
        <taxon>Laurasiatheria</taxon>
        <taxon>Artiodactyla</taxon>
        <taxon>Ruminantia</taxon>
        <taxon>Pecora</taxon>
        <taxon>Bovidae</taxon>
        <taxon>Caprinae</taxon>
        <taxon>Capra</taxon>
    </lineage>
</organism>
<dbReference type="Proteomes" id="UP000291000">
    <property type="component" value="Chromosome 2"/>
</dbReference>
<dbReference type="AlphaFoldDB" id="A0A452G4X6"/>
<reference evidence="2 3" key="1">
    <citation type="submission" date="2016-04" db="EMBL/GenBank/DDBJ databases">
        <title>Polished mammalian reference genomes with single-molecule sequencing and chromosome conformation capture applied to the Capra hircus genome.</title>
        <authorList>
            <person name="Bickhart D.M."/>
            <person name="Koren S."/>
            <person name="Rosen B."/>
            <person name="Hastie A."/>
            <person name="Liachko I."/>
            <person name="Sullivan S.T."/>
            <person name="Burton J."/>
            <person name="Sayre B.L."/>
            <person name="Huson H.J."/>
            <person name="Lee J."/>
            <person name="Lam E."/>
            <person name="Kelley C.M."/>
            <person name="Hutchison J.L."/>
            <person name="Zhou Y."/>
            <person name="Sun J."/>
            <person name="Crisa A."/>
            <person name="Schwartz J.C."/>
            <person name="Hammond J.A."/>
            <person name="Schroeder S.G."/>
            <person name="Liu G.E."/>
            <person name="Dunham M."/>
            <person name="Shendure J."/>
            <person name="Sonstegard T.S."/>
            <person name="Phillippy A.M."/>
            <person name="Van Tassell C.P."/>
            <person name="Smith T.P."/>
        </authorList>
    </citation>
    <scope>NUCLEOTIDE SEQUENCE [LARGE SCALE GENOMIC DNA]</scope>
</reference>
<reference evidence="2" key="2">
    <citation type="submission" date="2025-08" db="UniProtKB">
        <authorList>
            <consortium name="Ensembl"/>
        </authorList>
    </citation>
    <scope>IDENTIFICATION</scope>
</reference>
<dbReference type="EMBL" id="LWLT01000002">
    <property type="status" value="NOT_ANNOTATED_CDS"/>
    <property type="molecule type" value="Genomic_DNA"/>
</dbReference>
<keyword evidence="3" id="KW-1185">Reference proteome</keyword>